<reference evidence="2" key="1">
    <citation type="submission" date="2022-01" db="EMBL/GenBank/DDBJ databases">
        <authorList>
            <person name="King R."/>
        </authorList>
    </citation>
    <scope>NUCLEOTIDE SEQUENCE</scope>
</reference>
<keyword evidence="3" id="KW-1185">Reference proteome</keyword>
<dbReference type="OrthoDB" id="6768635at2759"/>
<evidence type="ECO:0000256" key="1">
    <source>
        <dbReference type="SAM" id="MobiDB-lite"/>
    </source>
</evidence>
<protein>
    <submittedName>
        <fullName evidence="2">Uncharacterized protein</fullName>
    </submittedName>
</protein>
<evidence type="ECO:0000313" key="3">
    <source>
        <dbReference type="Proteomes" id="UP001153709"/>
    </source>
</evidence>
<dbReference type="Proteomes" id="UP001153709">
    <property type="component" value="Chromosome 3"/>
</dbReference>
<proteinExistence type="predicted"/>
<feature type="region of interest" description="Disordered" evidence="1">
    <location>
        <begin position="18"/>
        <end position="47"/>
    </location>
</feature>
<dbReference type="EMBL" id="OU898278">
    <property type="protein sequence ID" value="CAG9830639.1"/>
    <property type="molecule type" value="Genomic_DNA"/>
</dbReference>
<organism evidence="2 3">
    <name type="scientific">Diabrotica balteata</name>
    <name type="common">Banded cucumber beetle</name>
    <dbReference type="NCBI Taxonomy" id="107213"/>
    <lineage>
        <taxon>Eukaryota</taxon>
        <taxon>Metazoa</taxon>
        <taxon>Ecdysozoa</taxon>
        <taxon>Arthropoda</taxon>
        <taxon>Hexapoda</taxon>
        <taxon>Insecta</taxon>
        <taxon>Pterygota</taxon>
        <taxon>Neoptera</taxon>
        <taxon>Endopterygota</taxon>
        <taxon>Coleoptera</taxon>
        <taxon>Polyphaga</taxon>
        <taxon>Cucujiformia</taxon>
        <taxon>Chrysomeloidea</taxon>
        <taxon>Chrysomelidae</taxon>
        <taxon>Galerucinae</taxon>
        <taxon>Diabroticina</taxon>
        <taxon>Diabroticites</taxon>
        <taxon>Diabrotica</taxon>
    </lineage>
</organism>
<dbReference type="AlphaFoldDB" id="A0A9N9SRS4"/>
<name>A0A9N9SRS4_DIABA</name>
<gene>
    <name evidence="2" type="ORF">DIABBA_LOCUS4330</name>
</gene>
<sequence length="85" mass="9126">MQTATIVFKTEPKEFGIPSGAIVSSSTSSSSPPVIGHMRPPPPPPPPKIKVIDIKLEEPTSSIPDLGKSMTTFNDVVVNLNIHRH</sequence>
<evidence type="ECO:0000313" key="2">
    <source>
        <dbReference type="EMBL" id="CAG9830639.1"/>
    </source>
</evidence>
<accession>A0A9N9SRS4</accession>